<keyword evidence="5" id="KW-1185">Reference proteome</keyword>
<dbReference type="SUPFAM" id="SSF56601">
    <property type="entry name" value="beta-lactamase/transpeptidase-like"/>
    <property type="match status" value="1"/>
</dbReference>
<organism evidence="4 5">
    <name type="scientific">Mucilaginibacter gossypiicola</name>
    <dbReference type="NCBI Taxonomy" id="551995"/>
    <lineage>
        <taxon>Bacteria</taxon>
        <taxon>Pseudomonadati</taxon>
        <taxon>Bacteroidota</taxon>
        <taxon>Sphingobacteriia</taxon>
        <taxon>Sphingobacteriales</taxon>
        <taxon>Sphingobacteriaceae</taxon>
        <taxon>Mucilaginibacter</taxon>
    </lineage>
</organism>
<feature type="domain" description="AB hydrolase-1" evidence="3">
    <location>
        <begin position="393"/>
        <end position="623"/>
    </location>
</feature>
<protein>
    <submittedName>
        <fullName evidence="4">CubicO group peptidase, beta-lactamase class C family</fullName>
    </submittedName>
</protein>
<dbReference type="InterPro" id="IPR000073">
    <property type="entry name" value="AB_hydrolase_1"/>
</dbReference>
<reference evidence="5" key="1">
    <citation type="submission" date="2016-10" db="EMBL/GenBank/DDBJ databases">
        <authorList>
            <person name="Varghese N."/>
            <person name="Submissions S."/>
        </authorList>
    </citation>
    <scope>NUCLEOTIDE SEQUENCE [LARGE SCALE GENOMIC DNA]</scope>
    <source>
        <strain evidence="5">Gh-48</strain>
    </source>
</reference>
<dbReference type="InterPro" id="IPR001466">
    <property type="entry name" value="Beta-lactam-related"/>
</dbReference>
<proteinExistence type="predicted"/>
<dbReference type="EMBL" id="FOCL01000003">
    <property type="protein sequence ID" value="SEN58055.1"/>
    <property type="molecule type" value="Genomic_DNA"/>
</dbReference>
<dbReference type="RefSeq" id="WP_091210898.1">
    <property type="nucleotide sequence ID" value="NZ_FOCL01000003.1"/>
</dbReference>
<accession>A0A1H8HPY1</accession>
<feature type="signal peptide" evidence="1">
    <location>
        <begin position="1"/>
        <end position="26"/>
    </location>
</feature>
<sequence length="640" mass="71480">MKNARIIILTSILTAIAGVASSQMKAKTPVVYDFSYLDRKIGGWVDSGYYKGASIIIVKDDEVIHQKYFGNYTPETVAYIASAGKWLAAATIAAVVDDGKLSWDDQVKKWLPEFKDQKGEATLRQLFSHTAGYPDYQPEGTHPDNYQTLKESVAHIVDLPADAALGTKFKYGGLAMQVAGRMAELAAGKDWETIFQEKIAEPLGMQLTHFTPVSNVGGQNPMLGGGARSSREDYAHFLNMIIHNGVYKGKRILSEKAIQEMQADQVGNAEMTDPYVENTRASERKDVYGLGEWREEVDAKGNATLISSPSWAGAYPWIDKKNHVYGFMLARVAEMKNGFNSFLGSPVLPLLVRDVLAQANMKNVKHGYVTTVDGAKLYYEETGKGEPLILIHWHSFDRTEWDPQFFELAKKYRVIRYDLRGYGWSSMPSENQKALHADDLKALMDQLHIAKAHIVGLSLGGFIVTDFLALYPGRLLSATAASGDFFDVPGPGQLWTAKEAEIQHEKIKTWQAKGIQASKQEWFNKLTVRNGKNVESLRQPVWNMIYKWDAWQPQHLEPRFLLGNEAEARLRAQKITVPVMVLTGDVDADVPDRLLKVVSSAKQVIIPNAGHVSNLENPDGFNEKLLAFLNTIKLKEDEKN</sequence>
<dbReference type="PANTHER" id="PTHR43283">
    <property type="entry name" value="BETA-LACTAMASE-RELATED"/>
    <property type="match status" value="1"/>
</dbReference>
<feature type="domain" description="Beta-lactamase-related" evidence="2">
    <location>
        <begin position="39"/>
        <end position="330"/>
    </location>
</feature>
<dbReference type="InterPro" id="IPR050789">
    <property type="entry name" value="Diverse_Enzym_Activities"/>
</dbReference>
<gene>
    <name evidence="4" type="ORF">SAMN05192574_103586</name>
</gene>
<feature type="chain" id="PRO_5011726295" evidence="1">
    <location>
        <begin position="27"/>
        <end position="640"/>
    </location>
</feature>
<name>A0A1H8HPY1_9SPHI</name>
<evidence type="ECO:0000259" key="2">
    <source>
        <dbReference type="Pfam" id="PF00144"/>
    </source>
</evidence>
<dbReference type="STRING" id="551995.SAMN05192574_103586"/>
<dbReference type="OrthoDB" id="2247630at2"/>
<evidence type="ECO:0000256" key="1">
    <source>
        <dbReference type="SAM" id="SignalP"/>
    </source>
</evidence>
<evidence type="ECO:0000259" key="3">
    <source>
        <dbReference type="Pfam" id="PF12697"/>
    </source>
</evidence>
<dbReference type="Proteomes" id="UP000198942">
    <property type="component" value="Unassembled WGS sequence"/>
</dbReference>
<dbReference type="Pfam" id="PF12697">
    <property type="entry name" value="Abhydrolase_6"/>
    <property type="match status" value="1"/>
</dbReference>
<keyword evidence="1" id="KW-0732">Signal</keyword>
<evidence type="ECO:0000313" key="4">
    <source>
        <dbReference type="EMBL" id="SEN58055.1"/>
    </source>
</evidence>
<dbReference type="SUPFAM" id="SSF53474">
    <property type="entry name" value="alpha/beta-Hydrolases"/>
    <property type="match status" value="1"/>
</dbReference>
<dbReference type="Gene3D" id="3.40.710.10">
    <property type="entry name" value="DD-peptidase/beta-lactamase superfamily"/>
    <property type="match status" value="1"/>
</dbReference>
<evidence type="ECO:0000313" key="5">
    <source>
        <dbReference type="Proteomes" id="UP000198942"/>
    </source>
</evidence>
<dbReference type="InterPro" id="IPR012338">
    <property type="entry name" value="Beta-lactam/transpept-like"/>
</dbReference>
<dbReference type="Gene3D" id="3.40.50.1820">
    <property type="entry name" value="alpha/beta hydrolase"/>
    <property type="match status" value="1"/>
</dbReference>
<dbReference type="Pfam" id="PF00144">
    <property type="entry name" value="Beta-lactamase"/>
    <property type="match status" value="1"/>
</dbReference>
<dbReference type="AlphaFoldDB" id="A0A1H8HPY1"/>
<dbReference type="PRINTS" id="PR00111">
    <property type="entry name" value="ABHYDROLASE"/>
</dbReference>
<dbReference type="InterPro" id="IPR029058">
    <property type="entry name" value="AB_hydrolase_fold"/>
</dbReference>